<proteinExistence type="predicted"/>
<accession>X1EMH2</accession>
<reference evidence="2" key="1">
    <citation type="journal article" date="2014" name="Front. Microbiol.">
        <title>High frequency of phylogenetically diverse reductive dehalogenase-homologous genes in deep subseafloor sedimentary metagenomes.</title>
        <authorList>
            <person name="Kawai M."/>
            <person name="Futagami T."/>
            <person name="Toyoda A."/>
            <person name="Takaki Y."/>
            <person name="Nishi S."/>
            <person name="Hori S."/>
            <person name="Arai W."/>
            <person name="Tsubouchi T."/>
            <person name="Morono Y."/>
            <person name="Uchiyama I."/>
            <person name="Ito T."/>
            <person name="Fujiyama A."/>
            <person name="Inagaki F."/>
            <person name="Takami H."/>
        </authorList>
    </citation>
    <scope>NUCLEOTIDE SEQUENCE</scope>
    <source>
        <strain evidence="2">Expedition CK06-06</strain>
    </source>
</reference>
<keyword evidence="1" id="KW-0472">Membrane</keyword>
<organism evidence="2">
    <name type="scientific">marine sediment metagenome</name>
    <dbReference type="NCBI Taxonomy" id="412755"/>
    <lineage>
        <taxon>unclassified sequences</taxon>
        <taxon>metagenomes</taxon>
        <taxon>ecological metagenomes</taxon>
    </lineage>
</organism>
<evidence type="ECO:0000313" key="2">
    <source>
        <dbReference type="EMBL" id="GAH18324.1"/>
    </source>
</evidence>
<comment type="caution">
    <text evidence="2">The sequence shown here is derived from an EMBL/GenBank/DDBJ whole genome shotgun (WGS) entry which is preliminary data.</text>
</comment>
<keyword evidence="1" id="KW-1133">Transmembrane helix</keyword>
<protein>
    <submittedName>
        <fullName evidence="2">Uncharacterized protein</fullName>
    </submittedName>
</protein>
<name>X1EMH2_9ZZZZ</name>
<dbReference type="EMBL" id="BART01032006">
    <property type="protein sequence ID" value="GAH18324.1"/>
    <property type="molecule type" value="Genomic_DNA"/>
</dbReference>
<keyword evidence="1" id="KW-0812">Transmembrane</keyword>
<evidence type="ECO:0000256" key="1">
    <source>
        <dbReference type="SAM" id="Phobius"/>
    </source>
</evidence>
<feature type="non-terminal residue" evidence="2">
    <location>
        <position position="1"/>
    </location>
</feature>
<dbReference type="AlphaFoldDB" id="X1EMH2"/>
<sequence length="189" mass="21458">SKIGKLEVEENIIKQSKRGIAAINVSEDFLCKHSFIAYIDKGFNVRDCFITDFKVELPRIELEQVVENNVPNKEIVDVIELAARMVLDSINVPGAMHECAPIITLFFITTFFIINLFLMIILDIITLPCPTLTFLPNSMNSQSTHPSFKELDLFVLTPKTFNAKVSRIGKFNWRANQIGHFLTTALKLQ</sequence>
<feature type="transmembrane region" description="Helical" evidence="1">
    <location>
        <begin position="102"/>
        <end position="122"/>
    </location>
</feature>
<gene>
    <name evidence="2" type="ORF">S01H4_55450</name>
</gene>